<evidence type="ECO:0000256" key="1">
    <source>
        <dbReference type="ARBA" id="ARBA00004245"/>
    </source>
</evidence>
<dbReference type="InterPro" id="IPR034085">
    <property type="entry name" value="TOG"/>
</dbReference>
<dbReference type="EMBL" id="VFQX01000043">
    <property type="protein sequence ID" value="KAF0975949.1"/>
    <property type="molecule type" value="Genomic_DNA"/>
</dbReference>
<keyword evidence="2" id="KW-0963">Cytoplasm</keyword>
<sequence>MNIAPLLEQIQTKDPQERIQGLNSLTQSMLDIALDDIPAVMDTIRPSLKDNNYKVCEAALTFLCTFLEHIDAKIFQPFFSDFLNLLVERFGDAKNSVRDKAFEAVIMITKHYSSKEILDAIREGFIHKSWKVREGICLIFIQILQTFGPKNIMFLKYLPDIVSLLDDSTQSVRDAAVMAICEIYRYVGVDLLQELGNYKLRTPQLKAIEDRASEIMVDSENLVPLKPKTLKSPTKNKSTRHTIHTIGATSGRPSSVATNEGDGEENDVQPVYIKESDLPREMEVSIEILEDMKNVDWKKRLNCIRRLRGLVHGGATDFPGFITEFSRIRESLSKNLLDLRSTIVKESCMLLNLLAKTMGSRFEPLSDYFVPIILKSTVVTVQVISDSINMCIRTLITHAKLNRSIMFIVEKLVDPKSHATMRARCAEYMVLILQHVDSTILTKTIDDISKAVKAAINDASASARQAGRQAYFALKDAFPDKAYKLYIELDPNMQKKLNSSDDTRSGQISPRSTTSSVVSGTSVSSYVSSASTLRRTKSVITRKITKTDPVVVQEPKNHIKPNIPTLPLSGTYPPSPKKTSSLQIKAMTRNSTSPLSPSSPRGNSSSQKSPSSSVRLSKSFEAGALDKSTNDPMDTSLDSPTMESVTSILRESKNLDWKSKVQVLEKLETIIDSDRISEVKSTFLQVINLYIDRLSDTHLKVVEKALTSFVLLIDKLPDCVEPYLERILSKLFLLLTEEKTKLLSEQLLTKIASSYSGDILLPRIFKIVDTYHSRVRVACLEFLMHIVQGSSAYLSYPGHMRSSIKKIIALIQVNTSKPCEAALTSIMISLYSIHPHIFLEQMLSLPSLEQNPIKNLLRERIPDFEHTLTIVSKKSTQPSSNVSSPLSTKSPNTVNIKVVENAIPSRIEKYKISTAQELKNERESLDELSACLTAIAKYKIDNDPHQVYRCLFDITEIARQKPPSESMWQISFAKLIFYLFDLFFDEDEIVREKALLSVAALLRYQNEHCTKFADITFRKIMEKFNDKVPAVQRTAERVAEQFIESMDPQKTLELIKPQIINNSEKEQQLLGGLRIMTKLIKQISPQILLTHVPSILPGVYEAFKHSNVDIRKSVVYLMVDLHFALGESFDPYLKRLSVEQQKLIQIYIKKSEVK</sequence>
<dbReference type="GO" id="GO:0031110">
    <property type="term" value="P:regulation of microtubule polymerization or depolymerization"/>
    <property type="evidence" value="ECO:0007669"/>
    <property type="project" value="UniProtKB-ARBA"/>
</dbReference>
<keyword evidence="4" id="KW-0206">Cytoskeleton</keyword>
<dbReference type="GO" id="GO:0005819">
    <property type="term" value="C:spindle"/>
    <property type="evidence" value="ECO:0007669"/>
    <property type="project" value="UniProtKB-ARBA"/>
</dbReference>
<dbReference type="Pfam" id="PF12348">
    <property type="entry name" value="CLASP_N"/>
    <property type="match status" value="1"/>
</dbReference>
<dbReference type="Proteomes" id="UP000444721">
    <property type="component" value="Unassembled WGS sequence"/>
</dbReference>
<feature type="region of interest" description="Disordered" evidence="6">
    <location>
        <begin position="551"/>
        <end position="616"/>
    </location>
</feature>
<dbReference type="AlphaFoldDB" id="A0A6A5BSS2"/>
<comment type="subcellular location">
    <subcellularLocation>
        <location evidence="1">Cytoplasm</location>
        <location evidence="1">Cytoskeleton</location>
    </subcellularLocation>
</comment>
<feature type="region of interest" description="Disordered" evidence="6">
    <location>
        <begin position="245"/>
        <end position="266"/>
    </location>
</feature>
<dbReference type="InterPro" id="IPR048491">
    <property type="entry name" value="XMAP215_CLASP_TOG"/>
</dbReference>
<feature type="domain" description="TOG" evidence="7">
    <location>
        <begin position="2"/>
        <end position="218"/>
    </location>
</feature>
<keyword evidence="3" id="KW-0677">Repeat</keyword>
<dbReference type="Gene3D" id="1.25.10.10">
    <property type="entry name" value="Leucine-rich Repeat Variant"/>
    <property type="match status" value="4"/>
</dbReference>
<dbReference type="GO" id="GO:0005881">
    <property type="term" value="C:cytoplasmic microtubule"/>
    <property type="evidence" value="ECO:0007669"/>
    <property type="project" value="TreeGrafter"/>
</dbReference>
<dbReference type="GO" id="GO:0000226">
    <property type="term" value="P:microtubule cytoskeleton organization"/>
    <property type="evidence" value="ECO:0007669"/>
    <property type="project" value="TreeGrafter"/>
</dbReference>
<dbReference type="InterPro" id="IPR021133">
    <property type="entry name" value="HEAT_type_2"/>
</dbReference>
<organism evidence="8 9">
    <name type="scientific">Naegleria fowleri</name>
    <name type="common">Brain eating amoeba</name>
    <dbReference type="NCBI Taxonomy" id="5763"/>
    <lineage>
        <taxon>Eukaryota</taxon>
        <taxon>Discoba</taxon>
        <taxon>Heterolobosea</taxon>
        <taxon>Tetramitia</taxon>
        <taxon>Eutetramitia</taxon>
        <taxon>Vahlkampfiidae</taxon>
        <taxon>Naegleria</taxon>
    </lineage>
</organism>
<protein>
    <recommendedName>
        <fullName evidence="7">TOG domain-containing protein</fullName>
    </recommendedName>
</protein>
<dbReference type="RefSeq" id="XP_044560662.1">
    <property type="nucleotide sequence ID" value="XM_044708783.1"/>
</dbReference>
<evidence type="ECO:0000259" key="7">
    <source>
        <dbReference type="SMART" id="SM01349"/>
    </source>
</evidence>
<evidence type="ECO:0000256" key="3">
    <source>
        <dbReference type="ARBA" id="ARBA00022737"/>
    </source>
</evidence>
<evidence type="ECO:0000256" key="6">
    <source>
        <dbReference type="SAM" id="MobiDB-lite"/>
    </source>
</evidence>
<gene>
    <name evidence="8" type="ORF">FDP41_005276</name>
</gene>
<evidence type="ECO:0000256" key="4">
    <source>
        <dbReference type="ARBA" id="ARBA00023212"/>
    </source>
</evidence>
<feature type="region of interest" description="Disordered" evidence="6">
    <location>
        <begin position="621"/>
        <end position="640"/>
    </location>
</feature>
<reference evidence="8 9" key="1">
    <citation type="journal article" date="2019" name="Sci. Rep.">
        <title>Nanopore sequencing improves the draft genome of the human pathogenic amoeba Naegleria fowleri.</title>
        <authorList>
            <person name="Liechti N."/>
            <person name="Schurch N."/>
            <person name="Bruggmann R."/>
            <person name="Wittwer M."/>
        </authorList>
    </citation>
    <scope>NUCLEOTIDE SEQUENCE [LARGE SCALE GENOMIC DNA]</scope>
    <source>
        <strain evidence="8 9">ATCC 30894</strain>
    </source>
</reference>
<evidence type="ECO:0000256" key="2">
    <source>
        <dbReference type="ARBA" id="ARBA00022490"/>
    </source>
</evidence>
<feature type="compositionally biased region" description="Polar residues" evidence="6">
    <location>
        <begin position="630"/>
        <end position="640"/>
    </location>
</feature>
<dbReference type="GeneID" id="68112494"/>
<dbReference type="SMART" id="SM01349">
    <property type="entry name" value="TOG"/>
    <property type="match status" value="4"/>
</dbReference>
<dbReference type="PANTHER" id="PTHR21567:SF9">
    <property type="entry name" value="CLIP-ASSOCIATING PROTEIN"/>
    <property type="match status" value="1"/>
</dbReference>
<dbReference type="Pfam" id="PF21041">
    <property type="entry name" value="XMAP215_CLASP_TOG"/>
    <property type="match status" value="1"/>
</dbReference>
<dbReference type="PANTHER" id="PTHR21567">
    <property type="entry name" value="CLASP"/>
    <property type="match status" value="1"/>
</dbReference>
<dbReference type="InterPro" id="IPR016024">
    <property type="entry name" value="ARM-type_fold"/>
</dbReference>
<evidence type="ECO:0000313" key="8">
    <source>
        <dbReference type="EMBL" id="KAF0975949.1"/>
    </source>
</evidence>
<keyword evidence="9" id="KW-1185">Reference proteome</keyword>
<dbReference type="VEuPathDB" id="AmoebaDB:NfTy_052940"/>
<dbReference type="OrthoDB" id="10254277at2759"/>
<feature type="region of interest" description="Disordered" evidence="6">
    <location>
        <begin position="495"/>
        <end position="520"/>
    </location>
</feature>
<dbReference type="GO" id="GO:0008017">
    <property type="term" value="F:microtubule binding"/>
    <property type="evidence" value="ECO:0007669"/>
    <property type="project" value="TreeGrafter"/>
</dbReference>
<accession>A0A6A5BSS2</accession>
<feature type="compositionally biased region" description="Low complexity" evidence="6">
    <location>
        <begin position="593"/>
        <end position="616"/>
    </location>
</feature>
<dbReference type="InterPro" id="IPR011989">
    <property type="entry name" value="ARM-like"/>
</dbReference>
<dbReference type="OMA" id="KMRHNWL"/>
<feature type="domain" description="TOG" evidence="7">
    <location>
        <begin position="917"/>
        <end position="1154"/>
    </location>
</feature>
<feature type="domain" description="TOG" evidence="7">
    <location>
        <begin position="631"/>
        <end position="867"/>
    </location>
</feature>
<dbReference type="VEuPathDB" id="AmoebaDB:FDP41_005276"/>
<dbReference type="GO" id="GO:1902903">
    <property type="term" value="P:regulation of supramolecular fiber organization"/>
    <property type="evidence" value="ECO:0007669"/>
    <property type="project" value="UniProtKB-ARBA"/>
</dbReference>
<dbReference type="VEuPathDB" id="AmoebaDB:NF0110910"/>
<dbReference type="PROSITE" id="PS50077">
    <property type="entry name" value="HEAT_REPEAT"/>
    <property type="match status" value="1"/>
</dbReference>
<dbReference type="GO" id="GO:0000278">
    <property type="term" value="P:mitotic cell cycle"/>
    <property type="evidence" value="ECO:0007669"/>
    <property type="project" value="UniProtKB-ARBA"/>
</dbReference>
<feature type="repeat" description="HEAT" evidence="5">
    <location>
        <begin position="157"/>
        <end position="195"/>
    </location>
</feature>
<feature type="compositionally biased region" description="Polar residues" evidence="6">
    <location>
        <begin position="247"/>
        <end position="258"/>
    </location>
</feature>
<name>A0A6A5BSS2_NAEFO</name>
<dbReference type="SUPFAM" id="SSF48371">
    <property type="entry name" value="ARM repeat"/>
    <property type="match status" value="2"/>
</dbReference>
<feature type="compositionally biased region" description="Polar residues" evidence="6">
    <location>
        <begin position="577"/>
        <end position="592"/>
    </location>
</feature>
<evidence type="ECO:0000256" key="5">
    <source>
        <dbReference type="PROSITE-ProRule" id="PRU00103"/>
    </source>
</evidence>
<dbReference type="InterPro" id="IPR024395">
    <property type="entry name" value="CLASP_N_dom"/>
</dbReference>
<feature type="domain" description="TOG" evidence="7">
    <location>
        <begin position="277"/>
        <end position="510"/>
    </location>
</feature>
<comment type="caution">
    <text evidence="8">The sequence shown here is derived from an EMBL/GenBank/DDBJ whole genome shotgun (WGS) entry which is preliminary data.</text>
</comment>
<evidence type="ECO:0000313" key="9">
    <source>
        <dbReference type="Proteomes" id="UP000444721"/>
    </source>
</evidence>
<proteinExistence type="predicted"/>